<sequence>MQGPVFQRFHVYIHSQARFARTFSNKGDQEESTNQVKEAHGDKQGVKADFVSGNPIIRENRKLAIHAAEPRMPLTVAI</sequence>
<reference evidence="2 3" key="1">
    <citation type="submission" date="2018-06" db="EMBL/GenBank/DDBJ databases">
        <authorList>
            <consortium name="Pathogen Informatics"/>
            <person name="Doyle S."/>
        </authorList>
    </citation>
    <scope>NUCLEOTIDE SEQUENCE [LARGE SCALE GENOMIC DNA]</scope>
    <source>
        <strain evidence="2 3">NCTC11112</strain>
    </source>
</reference>
<dbReference type="Proteomes" id="UP000254817">
    <property type="component" value="Unassembled WGS sequence"/>
</dbReference>
<evidence type="ECO:0000313" key="3">
    <source>
        <dbReference type="Proteomes" id="UP000254817"/>
    </source>
</evidence>
<proteinExistence type="predicted"/>
<gene>
    <name evidence="2" type="ORF">NCTC11112_04482</name>
</gene>
<dbReference type="AlphaFoldDB" id="A0A376MV74"/>
<dbReference type="EMBL" id="UGAW01000001">
    <property type="protein sequence ID" value="STG53914.1"/>
    <property type="molecule type" value="Genomic_DNA"/>
</dbReference>
<feature type="compositionally biased region" description="Polar residues" evidence="1">
    <location>
        <begin position="23"/>
        <end position="36"/>
    </location>
</feature>
<protein>
    <submittedName>
        <fullName evidence="2">Uncharacterized protein</fullName>
    </submittedName>
</protein>
<name>A0A376MV74_ECOLX</name>
<accession>A0A376MV74</accession>
<evidence type="ECO:0000313" key="2">
    <source>
        <dbReference type="EMBL" id="STG53914.1"/>
    </source>
</evidence>
<evidence type="ECO:0000256" key="1">
    <source>
        <dbReference type="SAM" id="MobiDB-lite"/>
    </source>
</evidence>
<feature type="region of interest" description="Disordered" evidence="1">
    <location>
        <begin position="23"/>
        <end position="42"/>
    </location>
</feature>
<organism evidence="2 3">
    <name type="scientific">Escherichia coli</name>
    <dbReference type="NCBI Taxonomy" id="562"/>
    <lineage>
        <taxon>Bacteria</taxon>
        <taxon>Pseudomonadati</taxon>
        <taxon>Pseudomonadota</taxon>
        <taxon>Gammaproteobacteria</taxon>
        <taxon>Enterobacterales</taxon>
        <taxon>Enterobacteriaceae</taxon>
        <taxon>Escherichia</taxon>
    </lineage>
</organism>